<comment type="caution">
    <text evidence="1">The sequence shown here is derived from an EMBL/GenBank/DDBJ whole genome shotgun (WGS) entry which is preliminary data.</text>
</comment>
<keyword evidence="2" id="KW-1185">Reference proteome</keyword>
<organism evidence="1 2">
    <name type="scientific">Kipferlia bialata</name>
    <dbReference type="NCBI Taxonomy" id="797122"/>
    <lineage>
        <taxon>Eukaryota</taxon>
        <taxon>Metamonada</taxon>
        <taxon>Carpediemonas-like organisms</taxon>
        <taxon>Kipferlia</taxon>
    </lineage>
</organism>
<protein>
    <submittedName>
        <fullName evidence="1">Uncharacterized protein</fullName>
    </submittedName>
</protein>
<evidence type="ECO:0000313" key="1">
    <source>
        <dbReference type="EMBL" id="GIQ79644.1"/>
    </source>
</evidence>
<reference evidence="1 2" key="1">
    <citation type="journal article" date="2018" name="PLoS ONE">
        <title>The draft genome of Kipferlia bialata reveals reductive genome evolution in fornicate parasites.</title>
        <authorList>
            <person name="Tanifuji G."/>
            <person name="Takabayashi S."/>
            <person name="Kume K."/>
            <person name="Takagi M."/>
            <person name="Nakayama T."/>
            <person name="Kamikawa R."/>
            <person name="Inagaki Y."/>
            <person name="Hashimoto T."/>
        </authorList>
    </citation>
    <scope>NUCLEOTIDE SEQUENCE [LARGE SCALE GENOMIC DNA]</scope>
    <source>
        <strain evidence="1">NY0173</strain>
    </source>
</reference>
<name>A0A9K3CMC7_9EUKA</name>
<dbReference type="EMBL" id="BDIP01000036">
    <property type="protein sequence ID" value="GIQ79644.1"/>
    <property type="molecule type" value="Genomic_DNA"/>
</dbReference>
<sequence length="170" mass="19498">MTPQPLKLRDLEADQWDMRPVRNRVPPVLQLRRVPTELCDWIMERREYPHDWFFPTGVGRGLLLNHAGLIECSVDSEGMGMEVKRVAAPKSGRRRSFLWRDSDSDNLTLRDFAASVGGKAYLCSRDCLSTIGVYSLDTDKFRELTMAADLAFRVVKVQRSRRAVATFMYA</sequence>
<accession>A0A9K3CMC7</accession>
<proteinExistence type="predicted"/>
<dbReference type="AlphaFoldDB" id="A0A9K3CMC7"/>
<dbReference type="Proteomes" id="UP000265618">
    <property type="component" value="Unassembled WGS sequence"/>
</dbReference>
<gene>
    <name evidence="1" type="ORF">KIPB_000316</name>
</gene>
<evidence type="ECO:0000313" key="2">
    <source>
        <dbReference type="Proteomes" id="UP000265618"/>
    </source>
</evidence>